<dbReference type="Proteomes" id="UP000244184">
    <property type="component" value="Unassembled WGS sequence"/>
</dbReference>
<proteinExistence type="predicted"/>
<dbReference type="RefSeq" id="WP_108532875.1">
    <property type="nucleotide sequence ID" value="NZ_PYHP01000050.1"/>
</dbReference>
<dbReference type="EMBL" id="PYHP01000050">
    <property type="protein sequence ID" value="PUA37607.1"/>
    <property type="molecule type" value="Genomic_DNA"/>
</dbReference>
<gene>
    <name evidence="1" type="ORF">C8Z91_19910</name>
</gene>
<accession>A0A2T6G0A5</accession>
<protein>
    <submittedName>
        <fullName evidence="1">Uncharacterized protein</fullName>
    </submittedName>
</protein>
<sequence>MLSLRTIKNVQFQDIDEFLKKYKVPGRSSKITGNTSEEKFKNYIDLIHEEISKENGSITANNVDDFLFERLFYANNNYHYLYKYDNFFADESTPASTAIDYLSDSESLLFNHLLTNDIVYKEGEFSLCTTRLEHVEEEVVAVHLVILIDMLPLRYGNTHVFAGITIDIKRKLVDIKFDYKQFEEIETEPLKLIKQIRDMLCGLGKMGKTYTDLHLNIISFNDAEPREIIYYLFEELTNEAEALLNNHVPPDTEDKIKKFMKEMGLSDDNPEYVEQIKVVIYQDIFESLGEASYKNGWVFRFHFREGDHTRATSTNEKQLPVYKAKTYWQLKELIHEEQEMYEAGFHWYMTEGTENREFVIVRMESKNDTMILHHYYKMRSGRKEKDEFVLRKIGKYLS</sequence>
<reference evidence="1 2" key="1">
    <citation type="submission" date="2018-03" db="EMBL/GenBank/DDBJ databases">
        <title>Genome sequence of Paenibacillus elgii strain AC13 an antimicrobial compound producing bacteria.</title>
        <authorList>
            <person name="Kurokawa A.S."/>
            <person name="Araujo J.F."/>
            <person name="Costa R.A."/>
            <person name="Ortega D.B."/>
            <person name="Pires A.S."/>
            <person name="Pappas G.J.Jr."/>
            <person name="Franco O.L."/>
            <person name="Barreto C."/>
            <person name="Magalhaes B.S."/>
            <person name="Kruger R.H."/>
        </authorList>
    </citation>
    <scope>NUCLEOTIDE SEQUENCE [LARGE SCALE GENOMIC DNA]</scope>
    <source>
        <strain evidence="1 2">AC13</strain>
    </source>
</reference>
<evidence type="ECO:0000313" key="1">
    <source>
        <dbReference type="EMBL" id="PUA37607.1"/>
    </source>
</evidence>
<organism evidence="1 2">
    <name type="scientific">Paenibacillus elgii</name>
    <dbReference type="NCBI Taxonomy" id="189691"/>
    <lineage>
        <taxon>Bacteria</taxon>
        <taxon>Bacillati</taxon>
        <taxon>Bacillota</taxon>
        <taxon>Bacilli</taxon>
        <taxon>Bacillales</taxon>
        <taxon>Paenibacillaceae</taxon>
        <taxon>Paenibacillus</taxon>
    </lineage>
</organism>
<dbReference type="AlphaFoldDB" id="A0A2T6G0A5"/>
<evidence type="ECO:0000313" key="2">
    <source>
        <dbReference type="Proteomes" id="UP000244184"/>
    </source>
</evidence>
<comment type="caution">
    <text evidence="1">The sequence shown here is derived from an EMBL/GenBank/DDBJ whole genome shotgun (WGS) entry which is preliminary data.</text>
</comment>
<name>A0A2T6G0A5_9BACL</name>